<dbReference type="PANTHER" id="PTHR47977">
    <property type="entry name" value="RAS-RELATED PROTEIN RAB"/>
    <property type="match status" value="1"/>
</dbReference>
<dbReference type="HOGENOM" id="CLU_041217_10_2_1"/>
<dbReference type="PROSITE" id="PS51420">
    <property type="entry name" value="RHO"/>
    <property type="match status" value="1"/>
</dbReference>
<dbReference type="Pfam" id="PF09072">
    <property type="entry name" value="TMA7"/>
    <property type="match status" value="1"/>
</dbReference>
<evidence type="ECO:0000313" key="6">
    <source>
        <dbReference type="EMBL" id="ONH74631.1"/>
    </source>
</evidence>
<dbReference type="NCBIfam" id="TIGR00231">
    <property type="entry name" value="small_GTP"/>
    <property type="match status" value="1"/>
</dbReference>
<keyword evidence="1" id="KW-0547">Nucleotide-binding</keyword>
<evidence type="ECO:0000256" key="1">
    <source>
        <dbReference type="ARBA" id="ARBA00022741"/>
    </source>
</evidence>
<dbReference type="InterPro" id="IPR027417">
    <property type="entry name" value="P-loop_NTPase"/>
</dbReference>
<protein>
    <submittedName>
        <fullName evidence="6">GTP-binding protein YPT6</fullName>
    </submittedName>
</protein>
<evidence type="ECO:0000256" key="3">
    <source>
        <dbReference type="ARBA" id="ARBA00046278"/>
    </source>
</evidence>
<dbReference type="SMART" id="SM00173">
    <property type="entry name" value="RAS"/>
    <property type="match status" value="1"/>
</dbReference>
<dbReference type="FunFam" id="3.40.50.300:FF:000808">
    <property type="entry name" value="Small GTP-binding protein, putative"/>
    <property type="match status" value="1"/>
</dbReference>
<dbReference type="SMART" id="SM00175">
    <property type="entry name" value="RAB"/>
    <property type="match status" value="1"/>
</dbReference>
<dbReference type="Pfam" id="PF00071">
    <property type="entry name" value="Ras"/>
    <property type="match status" value="1"/>
</dbReference>
<keyword evidence="2" id="KW-0342">GTP-binding</keyword>
<reference evidence="6" key="4">
    <citation type="submission" date="2017-01" db="EMBL/GenBank/DDBJ databases">
        <authorList>
            <person name="Mah S.A."/>
            <person name="Swanson W.J."/>
            <person name="Moy G.W."/>
            <person name="Vacquier V.D."/>
        </authorList>
    </citation>
    <scope>NUCLEOTIDE SEQUENCE [LARGE SCALE GENOMIC DNA]</scope>
    <source>
        <strain evidence="6">129</strain>
    </source>
</reference>
<dbReference type="PROSITE" id="PS51419">
    <property type="entry name" value="RAB"/>
    <property type="match status" value="1"/>
</dbReference>
<dbReference type="PROSITE" id="PS51421">
    <property type="entry name" value="RAS"/>
    <property type="match status" value="1"/>
</dbReference>
<dbReference type="SUPFAM" id="SSF52540">
    <property type="entry name" value="P-loop containing nucleoside triphosphate hydrolases"/>
    <property type="match status" value="1"/>
</dbReference>
<dbReference type="GO" id="GO:0003924">
    <property type="term" value="F:GTPase activity"/>
    <property type="evidence" value="ECO:0007669"/>
    <property type="project" value="InterPro"/>
</dbReference>
<evidence type="ECO:0000256" key="2">
    <source>
        <dbReference type="ARBA" id="ARBA00023134"/>
    </source>
</evidence>
<reference evidence="8" key="3">
    <citation type="journal article" date="2017" name="Genome Announc.">
        <title>Genome sequences of Cyberlindnera fabianii 65, Pichia kudriavzevii 129, and Saccharomyces cerevisiae 131 isolated from fermented masau fruits in Zimbabwe.</title>
        <authorList>
            <person name="van Rijswijck I.M.H."/>
            <person name="Derks M.F.L."/>
            <person name="Abee T."/>
            <person name="de Ridder D."/>
            <person name="Smid E.J."/>
        </authorList>
    </citation>
    <scope>NUCLEOTIDE SEQUENCE [LARGE SCALE GENOMIC DNA]</scope>
    <source>
        <strain evidence="8">129</strain>
    </source>
</reference>
<dbReference type="InterPro" id="IPR015157">
    <property type="entry name" value="TMA7"/>
</dbReference>
<evidence type="ECO:0000313" key="5">
    <source>
        <dbReference type="EMBL" id="KGK38408.1"/>
    </source>
</evidence>
<dbReference type="eggNOG" id="KOG0094">
    <property type="taxonomic scope" value="Eukaryota"/>
</dbReference>
<dbReference type="GO" id="GO:0005525">
    <property type="term" value="F:GTP binding"/>
    <property type="evidence" value="ECO:0007669"/>
    <property type="project" value="UniProtKB-KW"/>
</dbReference>
<reference evidence="7" key="1">
    <citation type="journal article" date="2014" name="Microb. Cell Fact.">
        <title>Exploiting Issatchenkia orientalis SD108 for succinic acid production.</title>
        <authorList>
            <person name="Xiao H."/>
            <person name="Shao Z."/>
            <person name="Jiang Y."/>
            <person name="Dole S."/>
            <person name="Zhao H."/>
        </authorList>
    </citation>
    <scope>NUCLEOTIDE SEQUENCE [LARGE SCALE GENOMIC DNA]</scope>
    <source>
        <strain evidence="7">SD108</strain>
    </source>
</reference>
<dbReference type="EMBL" id="JQFK01000020">
    <property type="protein sequence ID" value="KGK38408.1"/>
    <property type="molecule type" value="Genomic_DNA"/>
</dbReference>
<comment type="caution">
    <text evidence="5">The sequence shown here is derived from an EMBL/GenBank/DDBJ whole genome shotgun (WGS) entry which is preliminary data.</text>
</comment>
<dbReference type="GO" id="GO:0012505">
    <property type="term" value="C:endomembrane system"/>
    <property type="evidence" value="ECO:0007669"/>
    <property type="project" value="UniProtKB-SubCell"/>
</dbReference>
<dbReference type="VEuPathDB" id="FungiDB:C5L36_0D02830"/>
<sequence>MSGRQGGKAKPLKKAKKPQRELDEEDKAHLEKLKSQKKAAQDMASKLGKGPLAGGGIKKSGKKNRRGGLIETTMLTKHKIVFLGDQSVGKTSLITRFMYNTFDTHYSATVGIDFLSKTMYLDGGNSGEDGPRTVRLQLWDTAGQERFRALIPSYIRDSHVAIIVYDVSNRGSFESVRRWCQYVHEERGDDAVLVVVGNKRDLPSTQRCVTSDEGAALCEELGCALFFETSSRSGQGVVPLFKKLALLLTERDDSDGHGNGNGSGNGGACAGGGQAATTIDVGVNEGSAAGEQCSC</sequence>
<comment type="subcellular location">
    <subcellularLocation>
        <location evidence="3">Endomembrane system</location>
        <topology evidence="3">Lipid-anchor</topology>
        <orientation evidence="3">Cytoplasmic side</orientation>
    </subcellularLocation>
</comment>
<dbReference type="AlphaFoldDB" id="A0A099P085"/>
<dbReference type="InterPro" id="IPR001806">
    <property type="entry name" value="Small_GTPase"/>
</dbReference>
<dbReference type="Proteomes" id="UP000189274">
    <property type="component" value="Unassembled WGS sequence"/>
</dbReference>
<name>A0A099P085_PICKU</name>
<dbReference type="EMBL" id="MQVM01000009">
    <property type="protein sequence ID" value="ONH74631.1"/>
    <property type="molecule type" value="Genomic_DNA"/>
</dbReference>
<reference evidence="5" key="2">
    <citation type="submission" date="2014-08" db="EMBL/GenBank/DDBJ databases">
        <title>Exploiting Issatchenkia orientalis SD108 for Succinic Acid Production.</title>
        <authorList>
            <person name="Xiao H."/>
            <person name="Shao Z."/>
            <person name="Jiang Y."/>
            <person name="Dole S."/>
            <person name="Zhao H."/>
        </authorList>
    </citation>
    <scope>NUCLEOTIDE SEQUENCE [LARGE SCALE GENOMIC DNA]</scope>
    <source>
        <strain evidence="5">SD108</strain>
    </source>
</reference>
<feature type="region of interest" description="Disordered" evidence="4">
    <location>
        <begin position="1"/>
        <end position="69"/>
    </location>
</feature>
<dbReference type="Proteomes" id="UP000029867">
    <property type="component" value="Unassembled WGS sequence"/>
</dbReference>
<dbReference type="InterPro" id="IPR005225">
    <property type="entry name" value="Small_GTP-bd"/>
</dbReference>
<evidence type="ECO:0000313" key="7">
    <source>
        <dbReference type="Proteomes" id="UP000029867"/>
    </source>
</evidence>
<dbReference type="CDD" id="cd01861">
    <property type="entry name" value="Rab6"/>
    <property type="match status" value="1"/>
</dbReference>
<organism evidence="5 7">
    <name type="scientific">Pichia kudriavzevii</name>
    <name type="common">Yeast</name>
    <name type="synonym">Issatchenkia orientalis</name>
    <dbReference type="NCBI Taxonomy" id="4909"/>
    <lineage>
        <taxon>Eukaryota</taxon>
        <taxon>Fungi</taxon>
        <taxon>Dikarya</taxon>
        <taxon>Ascomycota</taxon>
        <taxon>Saccharomycotina</taxon>
        <taxon>Pichiomycetes</taxon>
        <taxon>Pichiales</taxon>
        <taxon>Pichiaceae</taxon>
        <taxon>Pichia</taxon>
    </lineage>
</organism>
<dbReference type="Gene3D" id="3.40.50.300">
    <property type="entry name" value="P-loop containing nucleotide triphosphate hydrolases"/>
    <property type="match status" value="1"/>
</dbReference>
<evidence type="ECO:0000313" key="8">
    <source>
        <dbReference type="Proteomes" id="UP000189274"/>
    </source>
</evidence>
<dbReference type="PRINTS" id="PR00449">
    <property type="entry name" value="RASTRNSFRMNG"/>
</dbReference>
<dbReference type="SMART" id="SM00174">
    <property type="entry name" value="RHO"/>
    <property type="match status" value="1"/>
</dbReference>
<proteinExistence type="predicted"/>
<dbReference type="InterPro" id="IPR050227">
    <property type="entry name" value="Rab"/>
</dbReference>
<evidence type="ECO:0000256" key="4">
    <source>
        <dbReference type="SAM" id="MobiDB-lite"/>
    </source>
</evidence>
<gene>
    <name evidence="6" type="ORF">BOH78_2274</name>
    <name evidence="5" type="ORF">JL09_g2477</name>
</gene>
<feature type="compositionally biased region" description="Basic and acidic residues" evidence="4">
    <location>
        <begin position="18"/>
        <end position="34"/>
    </location>
</feature>
<accession>A0A099P085</accession>